<accession>A0A679IUE2</accession>
<dbReference type="AlphaFoldDB" id="A0A679IUE2"/>
<gene>
    <name evidence="2" type="ORF">MBUL_00373</name>
</gene>
<proteinExistence type="predicted"/>
<evidence type="ECO:0000313" key="2">
    <source>
        <dbReference type="EMBL" id="CAA2099866.1"/>
    </source>
</evidence>
<feature type="compositionally biased region" description="Acidic residues" evidence="1">
    <location>
        <begin position="151"/>
        <end position="165"/>
    </location>
</feature>
<protein>
    <submittedName>
        <fullName evidence="2">Uncharacterized protein</fullName>
    </submittedName>
</protein>
<evidence type="ECO:0000256" key="1">
    <source>
        <dbReference type="SAM" id="MobiDB-lite"/>
    </source>
</evidence>
<sequence>MGRFTDDMRARLTAGFTLPPEIASLFDWIEERGLLHESQRVPGDRFGTLQPLEPPYRGAVVLFRVEREDEAHSYADGWFGNPEPAARLIPFARTGADGSYAAFWLDDEGCQRIVHLGSEGDGLCVLGQTPLDFLRLLAIGHNELGTGLADPDAEPEDEPDYEMEVDNPPFRNWLTTTYGVTIPGTVSEIVPTPPDSFAKASDDPFWQWVRRLQEARDGAAPPGP</sequence>
<name>A0A679IUE2_9HYPH</name>
<dbReference type="EMBL" id="LR743504">
    <property type="protein sequence ID" value="CAA2099866.1"/>
    <property type="molecule type" value="Genomic_DNA"/>
</dbReference>
<feature type="region of interest" description="Disordered" evidence="1">
    <location>
        <begin position="146"/>
        <end position="168"/>
    </location>
</feature>
<organism evidence="2">
    <name type="scientific">Methylobacterium bullatum</name>
    <dbReference type="NCBI Taxonomy" id="570505"/>
    <lineage>
        <taxon>Bacteria</taxon>
        <taxon>Pseudomonadati</taxon>
        <taxon>Pseudomonadota</taxon>
        <taxon>Alphaproteobacteria</taxon>
        <taxon>Hyphomicrobiales</taxon>
        <taxon>Methylobacteriaceae</taxon>
        <taxon>Methylobacterium</taxon>
    </lineage>
</organism>
<reference evidence="2" key="1">
    <citation type="submission" date="2019-12" db="EMBL/GenBank/DDBJ databases">
        <authorList>
            <person name="Cremers G."/>
        </authorList>
    </citation>
    <scope>NUCLEOTIDE SEQUENCE</scope>
    <source>
        <strain evidence="2">Mbul1</strain>
    </source>
</reference>